<dbReference type="Proteomes" id="UP000789759">
    <property type="component" value="Unassembled WGS sequence"/>
</dbReference>
<sequence length="64" mass="7603">TLTQAKFVIWLLKVEESWISNITKDIANIQLFNNIVLFSKRLNDLIHFAYSEFTPNTNSYYFVE</sequence>
<keyword evidence="2" id="KW-1185">Reference proteome</keyword>
<dbReference type="EMBL" id="CAJVQA010028514">
    <property type="protein sequence ID" value="CAG8794794.1"/>
    <property type="molecule type" value="Genomic_DNA"/>
</dbReference>
<reference evidence="1" key="1">
    <citation type="submission" date="2021-06" db="EMBL/GenBank/DDBJ databases">
        <authorList>
            <person name="Kallberg Y."/>
            <person name="Tangrot J."/>
            <person name="Rosling A."/>
        </authorList>
    </citation>
    <scope>NUCLEOTIDE SEQUENCE</scope>
    <source>
        <strain evidence="1">FL966</strain>
    </source>
</reference>
<protein>
    <submittedName>
        <fullName evidence="1">12877_t:CDS:1</fullName>
    </submittedName>
</protein>
<name>A0A9N9P7T1_9GLOM</name>
<gene>
    <name evidence="1" type="ORF">CPELLU_LOCUS17262</name>
</gene>
<feature type="non-terminal residue" evidence="1">
    <location>
        <position position="1"/>
    </location>
</feature>
<evidence type="ECO:0000313" key="2">
    <source>
        <dbReference type="Proteomes" id="UP000789759"/>
    </source>
</evidence>
<evidence type="ECO:0000313" key="1">
    <source>
        <dbReference type="EMBL" id="CAG8794794.1"/>
    </source>
</evidence>
<accession>A0A9N9P7T1</accession>
<organism evidence="1 2">
    <name type="scientific">Cetraspora pellucida</name>
    <dbReference type="NCBI Taxonomy" id="1433469"/>
    <lineage>
        <taxon>Eukaryota</taxon>
        <taxon>Fungi</taxon>
        <taxon>Fungi incertae sedis</taxon>
        <taxon>Mucoromycota</taxon>
        <taxon>Glomeromycotina</taxon>
        <taxon>Glomeromycetes</taxon>
        <taxon>Diversisporales</taxon>
        <taxon>Gigasporaceae</taxon>
        <taxon>Cetraspora</taxon>
    </lineage>
</organism>
<proteinExistence type="predicted"/>
<comment type="caution">
    <text evidence="1">The sequence shown here is derived from an EMBL/GenBank/DDBJ whole genome shotgun (WGS) entry which is preliminary data.</text>
</comment>
<dbReference type="AlphaFoldDB" id="A0A9N9P7T1"/>